<dbReference type="EnsemblMetazoa" id="XM_008205121">
    <property type="protein sequence ID" value="XP_008203343"/>
    <property type="gene ID" value="LOC100114513"/>
</dbReference>
<keyword evidence="1" id="KW-0732">Signal</keyword>
<keyword evidence="6" id="KW-1185">Reference proteome</keyword>
<dbReference type="AlphaFoldDB" id="A0A7M7H1P3"/>
<dbReference type="PANTHER" id="PTHR23199">
    <property type="entry name" value="NEUROTROPHIN 1-RELATED"/>
    <property type="match status" value="1"/>
</dbReference>
<dbReference type="CTD" id="38350"/>
<dbReference type="InParanoid" id="A0A7M7H1P3"/>
<dbReference type="Pfam" id="PF16077">
    <property type="entry name" value="Spaetzle"/>
    <property type="match status" value="1"/>
</dbReference>
<accession>A0A7M7H1P3</accession>
<dbReference type="Gene3D" id="2.10.90.10">
    <property type="entry name" value="Cystine-knot cytokines"/>
    <property type="match status" value="1"/>
</dbReference>
<evidence type="ECO:0000256" key="3">
    <source>
        <dbReference type="ARBA" id="ARBA00023180"/>
    </source>
</evidence>
<dbReference type="InterPro" id="IPR052444">
    <property type="entry name" value="Spz/Toll_ligand-like"/>
</dbReference>
<dbReference type="KEGG" id="nvi:100114513"/>
<dbReference type="GO" id="GO:0045087">
    <property type="term" value="P:innate immune response"/>
    <property type="evidence" value="ECO:0007669"/>
    <property type="project" value="TreeGrafter"/>
</dbReference>
<dbReference type="InterPro" id="IPR032104">
    <property type="entry name" value="Spaetzle"/>
</dbReference>
<dbReference type="FunCoup" id="A0A7M7H1P3">
    <property type="interactions" value="81"/>
</dbReference>
<evidence type="ECO:0000313" key="5">
    <source>
        <dbReference type="EnsemblMetazoa" id="XP_008203343"/>
    </source>
</evidence>
<keyword evidence="3" id="KW-0325">Glycoprotein</keyword>
<proteinExistence type="predicted"/>
<name>A0A7M7H1P3_NASVI</name>
<dbReference type="RefSeq" id="XP_008203343.2">
    <property type="nucleotide sequence ID" value="XM_008205121.3"/>
</dbReference>
<sequence length="373" mass="42699">MQHRRLSFENPNFMLRSRGLEGSVYSLFICQYFARLVMWKCLPLLLLSTLISSRVSANGYHHNEPCSKYGCPLAPPIHEPFVPAPPGHTPKCAKPGLTFCESLERYPQQLIKFLIGKRTLDFEKFLRDESPEDFNAYRKRPEYDYGYDYPKPKVPLDLYPQTSLHAHQAAMLHYDVPLNASRNRYLPSQSVNSFVSQSASISAHQSFGYQHGVQPHLIQFPNQGAWPLRNSRGVESGYHQQQQGGRTRFQNPLLEFASRTRNRAKRQSESADVSLCPTRSQFVTPKAALNNQGNWMYVVNLEDQNKHSQLVKSEVCMSQTCDGLCSLPLGYTSKCQQQYVQKRLVALEGSGNRLYTDVFWFPHGCMCQVTLDY</sequence>
<dbReference type="Proteomes" id="UP000002358">
    <property type="component" value="Chromosome 4"/>
</dbReference>
<evidence type="ECO:0000313" key="6">
    <source>
        <dbReference type="Proteomes" id="UP000002358"/>
    </source>
</evidence>
<dbReference type="OrthoDB" id="7933576at2759"/>
<dbReference type="PANTHER" id="PTHR23199:SF16">
    <property type="entry name" value="PROTEIN SPAETZLE 5"/>
    <property type="match status" value="1"/>
</dbReference>
<dbReference type="GO" id="GO:0005615">
    <property type="term" value="C:extracellular space"/>
    <property type="evidence" value="ECO:0007669"/>
    <property type="project" value="UniProtKB-ARBA"/>
</dbReference>
<feature type="domain" description="Spaetzle" evidence="4">
    <location>
        <begin position="274"/>
        <end position="369"/>
    </location>
</feature>
<dbReference type="GeneID" id="100114513"/>
<dbReference type="GO" id="GO:0005121">
    <property type="term" value="F:Toll binding"/>
    <property type="evidence" value="ECO:0007669"/>
    <property type="project" value="TreeGrafter"/>
</dbReference>
<evidence type="ECO:0000256" key="2">
    <source>
        <dbReference type="ARBA" id="ARBA00023157"/>
    </source>
</evidence>
<keyword evidence="2" id="KW-1015">Disulfide bond</keyword>
<dbReference type="GO" id="GO:0008083">
    <property type="term" value="F:growth factor activity"/>
    <property type="evidence" value="ECO:0007669"/>
    <property type="project" value="TreeGrafter"/>
</dbReference>
<dbReference type="GO" id="GO:0021556">
    <property type="term" value="P:central nervous system formation"/>
    <property type="evidence" value="ECO:0007669"/>
    <property type="project" value="TreeGrafter"/>
</dbReference>
<evidence type="ECO:0000259" key="4">
    <source>
        <dbReference type="Pfam" id="PF16077"/>
    </source>
</evidence>
<dbReference type="SUPFAM" id="SSF57501">
    <property type="entry name" value="Cystine-knot cytokines"/>
    <property type="match status" value="1"/>
</dbReference>
<organism evidence="5 6">
    <name type="scientific">Nasonia vitripennis</name>
    <name type="common">Parasitic wasp</name>
    <dbReference type="NCBI Taxonomy" id="7425"/>
    <lineage>
        <taxon>Eukaryota</taxon>
        <taxon>Metazoa</taxon>
        <taxon>Ecdysozoa</taxon>
        <taxon>Arthropoda</taxon>
        <taxon>Hexapoda</taxon>
        <taxon>Insecta</taxon>
        <taxon>Pterygota</taxon>
        <taxon>Neoptera</taxon>
        <taxon>Endopterygota</taxon>
        <taxon>Hymenoptera</taxon>
        <taxon>Apocrita</taxon>
        <taxon>Proctotrupomorpha</taxon>
        <taxon>Chalcidoidea</taxon>
        <taxon>Pteromalidae</taxon>
        <taxon>Pteromalinae</taxon>
        <taxon>Nasonia</taxon>
    </lineage>
</organism>
<protein>
    <recommendedName>
        <fullName evidence="4">Spaetzle domain-containing protein</fullName>
    </recommendedName>
</protein>
<evidence type="ECO:0000256" key="1">
    <source>
        <dbReference type="ARBA" id="ARBA00022729"/>
    </source>
</evidence>
<dbReference type="InterPro" id="IPR029034">
    <property type="entry name" value="Cystine-knot_cytokine"/>
</dbReference>
<reference evidence="5" key="1">
    <citation type="submission" date="2021-01" db="UniProtKB">
        <authorList>
            <consortium name="EnsemblMetazoa"/>
        </authorList>
    </citation>
    <scope>IDENTIFICATION</scope>
</reference>